<dbReference type="RefSeq" id="WP_023190144.1">
    <property type="nucleotide sequence ID" value="NC_022599.1"/>
</dbReference>
<keyword evidence="1" id="KW-0614">Plasmid</keyword>
<organism evidence="1">
    <name type="scientific">Micrococcus sp. V7</name>
    <dbReference type="NCBI Taxonomy" id="404582"/>
    <lineage>
        <taxon>Bacteria</taxon>
        <taxon>Bacillati</taxon>
        <taxon>Actinomycetota</taxon>
        <taxon>Actinomycetes</taxon>
        <taxon>Micrococcales</taxon>
        <taxon>Micrococcaceae</taxon>
        <taxon>Micrococcus</taxon>
    </lineage>
</organism>
<gene>
    <name evidence="1" type="ORF">LMV7_p00780</name>
</gene>
<proteinExistence type="predicted"/>
<dbReference type="EMBL" id="KF577591">
    <property type="protein sequence ID" value="AGY35499.1"/>
    <property type="molecule type" value="Genomic_DNA"/>
</dbReference>
<protein>
    <submittedName>
        <fullName evidence="1">Uncharacterized protein</fullName>
    </submittedName>
</protein>
<geneLocation type="plasmid" evidence="1">
    <name>pLMV7</name>
</geneLocation>
<reference evidence="1" key="1">
    <citation type="journal article" date="2013" name="Genome Announc.">
        <title>First complete sequence of a giant linear plasmid from a micrococcus strain isolated from an extremely high-altitude lake.</title>
        <authorList>
            <person name="Dib J.R."/>
            <person name="Schuldes J."/>
            <person name="Thurmer A."/>
            <person name="Farias M.E."/>
            <person name="Daniel R."/>
            <person name="Meinhardt F."/>
        </authorList>
    </citation>
    <scope>NUCLEOTIDE SEQUENCE</scope>
    <source>
        <strain evidence="1">V7</strain>
        <plasmid evidence="1">pLMV7</plasmid>
    </source>
</reference>
<sequence>MTKVRPSKFVVEPPRVYEPPAFTDPHQVTSAPYRREPYVRITFPDGRLQDAKVRRWSPTHVLVLWQNDPARLPHSAWVPAGWVQRITREESSWRDPYDFH</sequence>
<dbReference type="AlphaFoldDB" id="U5NZN3"/>
<evidence type="ECO:0000313" key="1">
    <source>
        <dbReference type="EMBL" id="AGY35499.1"/>
    </source>
</evidence>
<name>U5NZN3_9MICC</name>
<accession>U5NZN3</accession>